<sequence length="191" mass="21002">MSQQVSFELGELYITGDYDGGSGLMDGILTQAAKAKGSYVLVQSEAPDMIARLKAVRTAIPKAIRNHPSLRILMSVNDFDKYDDELTEREGKNASETDVNAMRYKGIPIESLAAWPDDVIVATLCSPDPTTSNLFAAVNLADDEEVIQIDKLSAASELYFLKMLMKADTNIAFAEEFVVLDKRSVPVFKND</sequence>
<comment type="caution">
    <text evidence="1">The sequence shown here is derived from an EMBL/GenBank/DDBJ whole genome shotgun (WGS) entry which is preliminary data.</text>
</comment>
<proteinExistence type="predicted"/>
<organism evidence="1">
    <name type="scientific">gut metagenome</name>
    <dbReference type="NCBI Taxonomy" id="749906"/>
    <lineage>
        <taxon>unclassified sequences</taxon>
        <taxon>metagenomes</taxon>
        <taxon>organismal metagenomes</taxon>
    </lineage>
</organism>
<gene>
    <name evidence="1" type="ORF">EVA_09901</name>
</gene>
<reference evidence="1" key="1">
    <citation type="journal article" date="2012" name="PLoS ONE">
        <title>Gene sets for utilization of primary and secondary nutrition supplies in the distal gut of endangered iberian lynx.</title>
        <authorList>
            <person name="Alcaide M."/>
            <person name="Messina E."/>
            <person name="Richter M."/>
            <person name="Bargiela R."/>
            <person name="Peplies J."/>
            <person name="Huws S.A."/>
            <person name="Newbold C.J."/>
            <person name="Golyshin P.N."/>
            <person name="Simon M.A."/>
            <person name="Lopez G."/>
            <person name="Yakimov M.M."/>
            <person name="Ferrer M."/>
        </authorList>
    </citation>
    <scope>NUCLEOTIDE SEQUENCE</scope>
</reference>
<protein>
    <submittedName>
        <fullName evidence="1">Uncharacterized protein</fullName>
    </submittedName>
</protein>
<dbReference type="AlphaFoldDB" id="J9GJ24"/>
<dbReference type="EMBL" id="AMCI01002731">
    <property type="protein sequence ID" value="EJX02003.1"/>
    <property type="molecule type" value="Genomic_DNA"/>
</dbReference>
<accession>J9GJ24</accession>
<evidence type="ECO:0000313" key="1">
    <source>
        <dbReference type="EMBL" id="EJX02003.1"/>
    </source>
</evidence>
<name>J9GJ24_9ZZZZ</name>